<dbReference type="InterPro" id="IPR002068">
    <property type="entry name" value="A-crystallin/Hsp20_dom"/>
</dbReference>
<dbReference type="PROSITE" id="PS01031">
    <property type="entry name" value="SHSP"/>
    <property type="match status" value="1"/>
</dbReference>
<proteinExistence type="inferred from homology"/>
<dbReference type="CDD" id="cd06464">
    <property type="entry name" value="ACD_sHsps-like"/>
    <property type="match status" value="1"/>
</dbReference>
<dbReference type="OrthoDB" id="1431247at2759"/>
<evidence type="ECO:0000256" key="2">
    <source>
        <dbReference type="PROSITE-ProRule" id="PRU00285"/>
    </source>
</evidence>
<dbReference type="Gene3D" id="2.60.40.790">
    <property type="match status" value="1"/>
</dbReference>
<dbReference type="EMBL" id="LUEZ02000005">
    <property type="protein sequence ID" value="RDB30435.1"/>
    <property type="molecule type" value="Genomic_DNA"/>
</dbReference>
<evidence type="ECO:0000313" key="6">
    <source>
        <dbReference type="EMBL" id="RDB30435.1"/>
    </source>
</evidence>
<evidence type="ECO:0000256" key="1">
    <source>
        <dbReference type="ARBA" id="ARBA00023016"/>
    </source>
</evidence>
<dbReference type="STRING" id="39966.A0A369KCP6"/>
<feature type="region of interest" description="Disordered" evidence="4">
    <location>
        <begin position="1"/>
        <end position="209"/>
    </location>
</feature>
<feature type="compositionally biased region" description="Low complexity" evidence="4">
    <location>
        <begin position="36"/>
        <end position="53"/>
    </location>
</feature>
<dbReference type="SUPFAM" id="SSF49764">
    <property type="entry name" value="HSP20-like chaperones"/>
    <property type="match status" value="1"/>
</dbReference>
<organism evidence="6 7">
    <name type="scientific">Hypsizygus marmoreus</name>
    <name type="common">White beech mushroom</name>
    <name type="synonym">Agaricus marmoreus</name>
    <dbReference type="NCBI Taxonomy" id="39966"/>
    <lineage>
        <taxon>Eukaryota</taxon>
        <taxon>Fungi</taxon>
        <taxon>Dikarya</taxon>
        <taxon>Basidiomycota</taxon>
        <taxon>Agaricomycotina</taxon>
        <taxon>Agaricomycetes</taxon>
        <taxon>Agaricomycetidae</taxon>
        <taxon>Agaricales</taxon>
        <taxon>Tricholomatineae</taxon>
        <taxon>Lyophyllaceae</taxon>
        <taxon>Hypsizygus</taxon>
    </lineage>
</organism>
<evidence type="ECO:0000256" key="3">
    <source>
        <dbReference type="RuleBase" id="RU003616"/>
    </source>
</evidence>
<feature type="compositionally biased region" description="Basic and acidic residues" evidence="4">
    <location>
        <begin position="102"/>
        <end position="125"/>
    </location>
</feature>
<comment type="similarity">
    <text evidence="2 3">Belongs to the small heat shock protein (HSP20) family.</text>
</comment>
<accession>A0A369KCP6</accession>
<dbReference type="InterPro" id="IPR031107">
    <property type="entry name" value="Small_HSP"/>
</dbReference>
<reference evidence="6" key="1">
    <citation type="submission" date="2018-04" db="EMBL/GenBank/DDBJ databases">
        <title>Whole genome sequencing of Hypsizygus marmoreus.</title>
        <authorList>
            <person name="Choi I.-G."/>
            <person name="Min B."/>
            <person name="Kim J.-G."/>
            <person name="Kim S."/>
            <person name="Oh Y.-L."/>
            <person name="Kong W.-S."/>
            <person name="Park H."/>
            <person name="Jeong J."/>
            <person name="Song E.-S."/>
        </authorList>
    </citation>
    <scope>NUCLEOTIDE SEQUENCE [LARGE SCALE GENOMIC DNA]</scope>
    <source>
        <strain evidence="6">51987-8</strain>
    </source>
</reference>
<dbReference type="AlphaFoldDB" id="A0A369KCP6"/>
<feature type="domain" description="SHSP" evidence="5">
    <location>
        <begin position="230"/>
        <end position="351"/>
    </location>
</feature>
<evidence type="ECO:0000259" key="5">
    <source>
        <dbReference type="PROSITE" id="PS01031"/>
    </source>
</evidence>
<dbReference type="Proteomes" id="UP000076154">
    <property type="component" value="Unassembled WGS sequence"/>
</dbReference>
<evidence type="ECO:0000313" key="7">
    <source>
        <dbReference type="Proteomes" id="UP000076154"/>
    </source>
</evidence>
<keyword evidence="7" id="KW-1185">Reference proteome</keyword>
<dbReference type="Pfam" id="PF00011">
    <property type="entry name" value="HSP20"/>
    <property type="match status" value="1"/>
</dbReference>
<name>A0A369KCP6_HYPMA</name>
<dbReference type="InterPro" id="IPR008978">
    <property type="entry name" value="HSP20-like_chaperone"/>
</dbReference>
<dbReference type="InParanoid" id="A0A369KCP6"/>
<comment type="caution">
    <text evidence="6">The sequence shown here is derived from an EMBL/GenBank/DDBJ whole genome shotgun (WGS) entry which is preliminary data.</text>
</comment>
<feature type="compositionally biased region" description="Low complexity" evidence="4">
    <location>
        <begin position="176"/>
        <end position="201"/>
    </location>
</feature>
<keyword evidence="1 6" id="KW-0346">Stress response</keyword>
<dbReference type="PANTHER" id="PTHR11527">
    <property type="entry name" value="HEAT-SHOCK PROTEIN 20 FAMILY MEMBER"/>
    <property type="match status" value="1"/>
</dbReference>
<protein>
    <submittedName>
        <fullName evidence="6">Heat shock protein 16</fullName>
    </submittedName>
</protein>
<gene>
    <name evidence="6" type="primary">hsp16_0</name>
    <name evidence="6" type="ORF">Hypma_007163</name>
</gene>
<evidence type="ECO:0000256" key="4">
    <source>
        <dbReference type="SAM" id="MobiDB-lite"/>
    </source>
</evidence>
<sequence>MSYPYSQYPGENFSNPTTPSLDPFPTWETVEHEEQQQTQQHQPAQQQQMQQPQSELPSPTGVHPPTPQQYQTIQLEEPTHIVPSQPRPAHDDTPVRLHHVHTRSERRRESLRESESRLLHLDVDTSRPSTAPGSTMAIRHGRSQPHQQNPIYGMGRSPSTAPGPPRQQQHGVRFASVQPLPQPSSSSMPSPAVPSPASGSSRIASYGSVIGSPDTSVVPQFSRPEMSARRRRFILRTDMNYDPETKILTAMLEVPGVKKADVRVTLSTCHYNRVKQITVSGHSTPVFPPVSDGGETTTVRERLFGEFSRTFAVPSEIKREDIDASMEDGVLTIKFPCGMPVHPNPEDVLVR</sequence>